<dbReference type="Proteomes" id="UP001646157">
    <property type="component" value="Unassembled WGS sequence"/>
</dbReference>
<keyword evidence="2" id="KW-1185">Reference proteome</keyword>
<dbReference type="PANTHER" id="PTHR40080">
    <property type="entry name" value="LMO1763 PROTEIN"/>
    <property type="match status" value="1"/>
</dbReference>
<dbReference type="PANTHER" id="PTHR40080:SF1">
    <property type="entry name" value="TRPR-LIKE PROTEIN YERC_YECD"/>
    <property type="match status" value="1"/>
</dbReference>
<organism evidence="1 2">
    <name type="scientific">Rossellomorea pakistanensis</name>
    <dbReference type="NCBI Taxonomy" id="992288"/>
    <lineage>
        <taxon>Bacteria</taxon>
        <taxon>Bacillati</taxon>
        <taxon>Bacillota</taxon>
        <taxon>Bacilli</taxon>
        <taxon>Bacillales</taxon>
        <taxon>Bacillaceae</taxon>
        <taxon>Rossellomorea</taxon>
    </lineage>
</organism>
<evidence type="ECO:0000313" key="1">
    <source>
        <dbReference type="EMBL" id="MBM7587483.1"/>
    </source>
</evidence>
<dbReference type="NCBIfam" id="TIGR02531">
    <property type="entry name" value="yecD_yerC"/>
    <property type="match status" value="1"/>
</dbReference>
<dbReference type="InterPro" id="IPR038116">
    <property type="entry name" value="TrpR-like_sf"/>
</dbReference>
<sequence>MKIDGKKANREQLYKAMLSLNTLEECVEFLCDLCTDRELEAFEQRLGAAKRILDGDTYEMIEAETNARSSMVSRVKKCLDKENSGFRMILERMEEKEYTQ</sequence>
<dbReference type="SUPFAM" id="SSF48295">
    <property type="entry name" value="TrpR-like"/>
    <property type="match status" value="1"/>
</dbReference>
<dbReference type="PIRSF" id="PIRSF012508">
    <property type="entry name" value="YerC"/>
    <property type="match status" value="1"/>
</dbReference>
<dbReference type="RefSeq" id="WP_205174642.1">
    <property type="nucleotide sequence ID" value="NZ_JAFBDZ010000004.1"/>
</dbReference>
<dbReference type="Gene3D" id="1.10.1270.10">
    <property type="entry name" value="TrpR-like"/>
    <property type="match status" value="1"/>
</dbReference>
<dbReference type="InterPro" id="IPR000831">
    <property type="entry name" value="Trp_repress"/>
</dbReference>
<comment type="caution">
    <text evidence="1">The sequence shown here is derived from an EMBL/GenBank/DDBJ whole genome shotgun (WGS) entry which is preliminary data.</text>
</comment>
<gene>
    <name evidence="1" type="ORF">JOC86_004056</name>
</gene>
<dbReference type="InterPro" id="IPR010921">
    <property type="entry name" value="Trp_repressor/repl_initiator"/>
</dbReference>
<protein>
    <submittedName>
        <fullName evidence="1">TrpR-related protein YerC/YecD</fullName>
    </submittedName>
</protein>
<reference evidence="1 2" key="1">
    <citation type="submission" date="2021-01" db="EMBL/GenBank/DDBJ databases">
        <title>Genomic Encyclopedia of Type Strains, Phase IV (KMG-IV): sequencing the most valuable type-strain genomes for metagenomic binning, comparative biology and taxonomic classification.</title>
        <authorList>
            <person name="Goeker M."/>
        </authorList>
    </citation>
    <scope>NUCLEOTIDE SEQUENCE [LARGE SCALE GENOMIC DNA]</scope>
    <source>
        <strain evidence="1 2">DSM 24834</strain>
    </source>
</reference>
<proteinExistence type="predicted"/>
<accession>A0ABS2NI35</accession>
<name>A0ABS2NI35_9BACI</name>
<evidence type="ECO:0000313" key="2">
    <source>
        <dbReference type="Proteomes" id="UP001646157"/>
    </source>
</evidence>
<dbReference type="Pfam" id="PF01371">
    <property type="entry name" value="Trp_repressor"/>
    <property type="match status" value="1"/>
</dbReference>
<dbReference type="InterPro" id="IPR013368">
    <property type="entry name" value="YecD_YerC"/>
</dbReference>
<dbReference type="EMBL" id="JAFBDZ010000004">
    <property type="protein sequence ID" value="MBM7587483.1"/>
    <property type="molecule type" value="Genomic_DNA"/>
</dbReference>